<dbReference type="EMBL" id="CAJNIZ010011359">
    <property type="protein sequence ID" value="CAE7318366.1"/>
    <property type="molecule type" value="Genomic_DNA"/>
</dbReference>
<organism evidence="1 2">
    <name type="scientific">Symbiodinium pilosum</name>
    <name type="common">Dinoflagellate</name>
    <dbReference type="NCBI Taxonomy" id="2952"/>
    <lineage>
        <taxon>Eukaryota</taxon>
        <taxon>Sar</taxon>
        <taxon>Alveolata</taxon>
        <taxon>Dinophyceae</taxon>
        <taxon>Suessiales</taxon>
        <taxon>Symbiodiniaceae</taxon>
        <taxon>Symbiodinium</taxon>
    </lineage>
</organism>
<accession>A0A812P536</accession>
<sequence length="70" mass="7327">VPADSIEEEDADFDASEVEVVKVRSLRESTRLASKRILPLGGLGADSDGEDSPLAEAGLKVVETGVITSE</sequence>
<comment type="caution">
    <text evidence="1">The sequence shown here is derived from an EMBL/GenBank/DDBJ whole genome shotgun (WGS) entry which is preliminary data.</text>
</comment>
<evidence type="ECO:0000313" key="1">
    <source>
        <dbReference type="EMBL" id="CAE7318366.1"/>
    </source>
</evidence>
<reference evidence="1" key="1">
    <citation type="submission" date="2021-02" db="EMBL/GenBank/DDBJ databases">
        <authorList>
            <person name="Dougan E. K."/>
            <person name="Rhodes N."/>
            <person name="Thang M."/>
            <person name="Chan C."/>
        </authorList>
    </citation>
    <scope>NUCLEOTIDE SEQUENCE</scope>
</reference>
<keyword evidence="2" id="KW-1185">Reference proteome</keyword>
<dbReference type="Proteomes" id="UP000649617">
    <property type="component" value="Unassembled WGS sequence"/>
</dbReference>
<feature type="non-terminal residue" evidence="1">
    <location>
        <position position="70"/>
    </location>
</feature>
<name>A0A812P536_SYMPI</name>
<evidence type="ECO:0000313" key="2">
    <source>
        <dbReference type="Proteomes" id="UP000649617"/>
    </source>
</evidence>
<feature type="non-terminal residue" evidence="1">
    <location>
        <position position="1"/>
    </location>
</feature>
<dbReference type="OrthoDB" id="10304299at2759"/>
<proteinExistence type="predicted"/>
<gene>
    <name evidence="1" type="ORF">SPIL2461_LOCUS7329</name>
</gene>
<dbReference type="AlphaFoldDB" id="A0A812P536"/>
<protein>
    <submittedName>
        <fullName evidence="1">Uncharacterized protein</fullName>
    </submittedName>
</protein>